<comment type="similarity">
    <text evidence="6">Belongs to the NnrD/CARKD family.</text>
</comment>
<dbReference type="AlphaFoldDB" id="A0A1F5DZD0"/>
<dbReference type="CDD" id="cd01171">
    <property type="entry name" value="YXKO-related"/>
    <property type="match status" value="1"/>
</dbReference>
<evidence type="ECO:0000256" key="6">
    <source>
        <dbReference type="HAMAP-Rule" id="MF_01965"/>
    </source>
</evidence>
<feature type="binding site" evidence="6">
    <location>
        <position position="146"/>
    </location>
    <ligand>
        <name>(6S)-NADPHX</name>
        <dbReference type="ChEBI" id="CHEBI:64076"/>
    </ligand>
</feature>
<gene>
    <name evidence="6" type="primary">nnrD</name>
    <name evidence="8" type="ORF">A3I57_01050</name>
</gene>
<dbReference type="EC" id="4.2.1.136" evidence="6"/>
<dbReference type="Gene3D" id="3.40.1190.20">
    <property type="match status" value="1"/>
</dbReference>
<comment type="caution">
    <text evidence="8">The sequence shown here is derived from an EMBL/GenBank/DDBJ whole genome shotgun (WGS) entry which is preliminary data.</text>
</comment>
<dbReference type="GO" id="GO:0005524">
    <property type="term" value="F:ATP binding"/>
    <property type="evidence" value="ECO:0007669"/>
    <property type="project" value="UniProtKB-KW"/>
</dbReference>
<evidence type="ECO:0000256" key="2">
    <source>
        <dbReference type="ARBA" id="ARBA00022840"/>
    </source>
</evidence>
<dbReference type="PANTHER" id="PTHR12592">
    <property type="entry name" value="ATP-DEPENDENT (S)-NAD(P)H-HYDRATE DEHYDRATASE FAMILY MEMBER"/>
    <property type="match status" value="1"/>
</dbReference>
<dbReference type="GO" id="GO:0110051">
    <property type="term" value="P:metabolite repair"/>
    <property type="evidence" value="ECO:0007669"/>
    <property type="project" value="TreeGrafter"/>
</dbReference>
<dbReference type="NCBIfam" id="TIGR00196">
    <property type="entry name" value="yjeF_cterm"/>
    <property type="match status" value="1"/>
</dbReference>
<evidence type="ECO:0000313" key="9">
    <source>
        <dbReference type="Proteomes" id="UP000176364"/>
    </source>
</evidence>
<feature type="binding site" evidence="6">
    <location>
        <position position="99"/>
    </location>
    <ligand>
        <name>(6S)-NADPHX</name>
        <dbReference type="ChEBI" id="CHEBI:64076"/>
    </ligand>
</feature>
<comment type="subunit">
    <text evidence="6">Homotetramer.</text>
</comment>
<protein>
    <recommendedName>
        <fullName evidence="6">ADP-dependent (S)-NAD(P)H-hydrate dehydratase</fullName>
        <ecNumber evidence="6">4.2.1.136</ecNumber>
    </recommendedName>
    <alternativeName>
        <fullName evidence="6">ADP-dependent NAD(P)HX dehydratase</fullName>
    </alternativeName>
</protein>
<evidence type="ECO:0000313" key="8">
    <source>
        <dbReference type="EMBL" id="OGD60414.1"/>
    </source>
</evidence>
<comment type="cofactor">
    <cofactor evidence="6">
        <name>Mg(2+)</name>
        <dbReference type="ChEBI" id="CHEBI:18420"/>
    </cofactor>
</comment>
<dbReference type="InterPro" id="IPR029056">
    <property type="entry name" value="Ribokinase-like"/>
</dbReference>
<reference evidence="8 9" key="1">
    <citation type="journal article" date="2016" name="Nat. Commun.">
        <title>Thousands of microbial genomes shed light on interconnected biogeochemical processes in an aquifer system.</title>
        <authorList>
            <person name="Anantharaman K."/>
            <person name="Brown C.T."/>
            <person name="Hug L.A."/>
            <person name="Sharon I."/>
            <person name="Castelle C.J."/>
            <person name="Probst A.J."/>
            <person name="Thomas B.C."/>
            <person name="Singh A."/>
            <person name="Wilkins M.J."/>
            <person name="Karaoz U."/>
            <person name="Brodie E.L."/>
            <person name="Williams K.H."/>
            <person name="Hubbard S.S."/>
            <person name="Banfield J.F."/>
        </authorList>
    </citation>
    <scope>NUCLEOTIDE SEQUENCE [LARGE SCALE GENOMIC DNA]</scope>
</reference>
<dbReference type="Proteomes" id="UP000176364">
    <property type="component" value="Unassembled WGS sequence"/>
</dbReference>
<dbReference type="PROSITE" id="PS51383">
    <property type="entry name" value="YJEF_C_3"/>
    <property type="match status" value="1"/>
</dbReference>
<sequence>MDQFEPKILTQLYRPAKDSHKGQNGKLLVIGGSNLFHSASMWSLEVASRIVDMVFYSSVPVNEAIVKKQKERFHDGIIVPKNKLAEYLTEADCILIGPGMERDEATRKKVNYLLKKYPQKKWVIDGGALQVMDRNLLNKNMIVTPHHQEYKILFGRELADKMAKKYNCTIVLKGKEDVICDANQCVINQTGNEGMTKGGTGDVLAGLIAALYCKNEAFLAASCGTYLNGLAGDRLYVLVGPYFNASDLVHELPQVMGEIL</sequence>
<dbReference type="SUPFAM" id="SSF53613">
    <property type="entry name" value="Ribokinase-like"/>
    <property type="match status" value="1"/>
</dbReference>
<dbReference type="GO" id="GO:0046496">
    <property type="term" value="P:nicotinamide nucleotide metabolic process"/>
    <property type="evidence" value="ECO:0007669"/>
    <property type="project" value="UniProtKB-UniRule"/>
</dbReference>
<proteinExistence type="inferred from homology"/>
<feature type="binding site" evidence="6">
    <location>
        <position position="201"/>
    </location>
    <ligand>
        <name>AMP</name>
        <dbReference type="ChEBI" id="CHEBI:456215"/>
    </ligand>
</feature>
<comment type="caution">
    <text evidence="6">Lacks conserved residue(s) required for the propagation of feature annotation.</text>
</comment>
<dbReference type="InterPro" id="IPR017953">
    <property type="entry name" value="Carbohydrate_kinase_pred_CS"/>
</dbReference>
<dbReference type="EMBL" id="MEZQ01000028">
    <property type="protein sequence ID" value="OGD60414.1"/>
    <property type="molecule type" value="Genomic_DNA"/>
</dbReference>
<accession>A0A1F5DZD0</accession>
<comment type="function">
    <text evidence="6">Catalyzes the dehydration of the S-form of NAD(P)HX at the expense of ADP, which is converted to AMP. Together with NAD(P)HX epimerase, which catalyzes the epimerization of the S- and R-forms, the enzyme allows the repair of both epimers of NAD(P)HX, a damaged form of NAD(P)H that is a result of enzymatic or heat-dependent hydration.</text>
</comment>
<keyword evidence="1 6" id="KW-0547">Nucleotide-binding</keyword>
<keyword evidence="4 6" id="KW-0520">NAD</keyword>
<keyword evidence="3 6" id="KW-0521">NADP</keyword>
<feature type="domain" description="YjeF C-terminal" evidence="7">
    <location>
        <begin position="4"/>
        <end position="259"/>
    </location>
</feature>
<dbReference type="PANTHER" id="PTHR12592:SF0">
    <property type="entry name" value="ATP-DEPENDENT (S)-NAD(P)H-HYDRATE DEHYDRATASE"/>
    <property type="match status" value="1"/>
</dbReference>
<evidence type="ECO:0000256" key="4">
    <source>
        <dbReference type="ARBA" id="ARBA00023027"/>
    </source>
</evidence>
<comment type="catalytic activity">
    <reaction evidence="6">
        <text>(6S)-NADPHX + ADP = AMP + phosphate + NADPH + H(+)</text>
        <dbReference type="Rhea" id="RHEA:32235"/>
        <dbReference type="ChEBI" id="CHEBI:15378"/>
        <dbReference type="ChEBI" id="CHEBI:43474"/>
        <dbReference type="ChEBI" id="CHEBI:57783"/>
        <dbReference type="ChEBI" id="CHEBI:64076"/>
        <dbReference type="ChEBI" id="CHEBI:456215"/>
        <dbReference type="ChEBI" id="CHEBI:456216"/>
        <dbReference type="EC" id="4.2.1.136"/>
    </reaction>
</comment>
<dbReference type="PROSITE" id="PS01050">
    <property type="entry name" value="YJEF_C_2"/>
    <property type="match status" value="1"/>
</dbReference>
<organism evidence="8 9">
    <name type="scientific">Candidatus Beckwithbacteria bacterium RIFCSPLOWO2_02_FULL_47_23</name>
    <dbReference type="NCBI Taxonomy" id="1797463"/>
    <lineage>
        <taxon>Bacteria</taxon>
        <taxon>Candidatus Beckwithiibacteriota</taxon>
    </lineage>
</organism>
<feature type="binding site" evidence="6">
    <location>
        <position position="39"/>
    </location>
    <ligand>
        <name>(6S)-NADPHX</name>
        <dbReference type="ChEBI" id="CHEBI:64076"/>
    </ligand>
</feature>
<comment type="catalytic activity">
    <reaction evidence="6">
        <text>(6S)-NADHX + ADP = AMP + phosphate + NADH + H(+)</text>
        <dbReference type="Rhea" id="RHEA:32223"/>
        <dbReference type="ChEBI" id="CHEBI:15378"/>
        <dbReference type="ChEBI" id="CHEBI:43474"/>
        <dbReference type="ChEBI" id="CHEBI:57945"/>
        <dbReference type="ChEBI" id="CHEBI:64074"/>
        <dbReference type="ChEBI" id="CHEBI:456215"/>
        <dbReference type="ChEBI" id="CHEBI:456216"/>
        <dbReference type="EC" id="4.2.1.136"/>
    </reaction>
</comment>
<feature type="binding site" evidence="6">
    <location>
        <position position="202"/>
    </location>
    <ligand>
        <name>(6S)-NADPHX</name>
        <dbReference type="ChEBI" id="CHEBI:64076"/>
    </ligand>
</feature>
<dbReference type="Pfam" id="PF01256">
    <property type="entry name" value="Carb_kinase"/>
    <property type="match status" value="1"/>
</dbReference>
<evidence type="ECO:0000256" key="1">
    <source>
        <dbReference type="ARBA" id="ARBA00022741"/>
    </source>
</evidence>
<evidence type="ECO:0000256" key="3">
    <source>
        <dbReference type="ARBA" id="ARBA00022857"/>
    </source>
</evidence>
<dbReference type="HAMAP" id="MF_01965">
    <property type="entry name" value="NADHX_dehydratase"/>
    <property type="match status" value="1"/>
</dbReference>
<keyword evidence="5 6" id="KW-0456">Lyase</keyword>
<name>A0A1F5DZD0_9BACT</name>
<evidence type="ECO:0000256" key="5">
    <source>
        <dbReference type="ARBA" id="ARBA00023239"/>
    </source>
</evidence>
<dbReference type="GO" id="GO:0052855">
    <property type="term" value="F:ADP-dependent NAD(P)H-hydrate dehydratase activity"/>
    <property type="evidence" value="ECO:0007669"/>
    <property type="project" value="UniProtKB-UniRule"/>
</dbReference>
<dbReference type="InterPro" id="IPR000631">
    <property type="entry name" value="CARKD"/>
</dbReference>
<keyword evidence="2 6" id="KW-0067">ATP-binding</keyword>
<evidence type="ECO:0000259" key="7">
    <source>
        <dbReference type="PROSITE" id="PS51383"/>
    </source>
</evidence>